<reference evidence="3" key="1">
    <citation type="journal article" date="2017" name="Cell">
        <title>Insights into land plant evolution garnered from the Marchantia polymorpha genome.</title>
        <authorList>
            <person name="Bowman J.L."/>
            <person name="Kohchi T."/>
            <person name="Yamato K.T."/>
            <person name="Jenkins J."/>
            <person name="Shu S."/>
            <person name="Ishizaki K."/>
            <person name="Yamaoka S."/>
            <person name="Nishihama R."/>
            <person name="Nakamura Y."/>
            <person name="Berger F."/>
            <person name="Adam C."/>
            <person name="Aki S.S."/>
            <person name="Althoff F."/>
            <person name="Araki T."/>
            <person name="Arteaga-Vazquez M.A."/>
            <person name="Balasubrmanian S."/>
            <person name="Barry K."/>
            <person name="Bauer D."/>
            <person name="Boehm C.R."/>
            <person name="Briginshaw L."/>
            <person name="Caballero-Perez J."/>
            <person name="Catarino B."/>
            <person name="Chen F."/>
            <person name="Chiyoda S."/>
            <person name="Chovatia M."/>
            <person name="Davies K.M."/>
            <person name="Delmans M."/>
            <person name="Demura T."/>
            <person name="Dierschke T."/>
            <person name="Dolan L."/>
            <person name="Dorantes-Acosta A.E."/>
            <person name="Eklund D.M."/>
            <person name="Florent S.N."/>
            <person name="Flores-Sandoval E."/>
            <person name="Fujiyama A."/>
            <person name="Fukuzawa H."/>
            <person name="Galik B."/>
            <person name="Grimanelli D."/>
            <person name="Grimwood J."/>
            <person name="Grossniklaus U."/>
            <person name="Hamada T."/>
            <person name="Haseloff J."/>
            <person name="Hetherington A.J."/>
            <person name="Higo A."/>
            <person name="Hirakawa Y."/>
            <person name="Hundley H.N."/>
            <person name="Ikeda Y."/>
            <person name="Inoue K."/>
            <person name="Inoue S.I."/>
            <person name="Ishida S."/>
            <person name="Jia Q."/>
            <person name="Kakita M."/>
            <person name="Kanazawa T."/>
            <person name="Kawai Y."/>
            <person name="Kawashima T."/>
            <person name="Kennedy M."/>
            <person name="Kinose K."/>
            <person name="Kinoshita T."/>
            <person name="Kohara Y."/>
            <person name="Koide E."/>
            <person name="Komatsu K."/>
            <person name="Kopischke S."/>
            <person name="Kubo M."/>
            <person name="Kyozuka J."/>
            <person name="Lagercrantz U."/>
            <person name="Lin S.S."/>
            <person name="Lindquist E."/>
            <person name="Lipzen A.M."/>
            <person name="Lu C.W."/>
            <person name="De Luna E."/>
            <person name="Martienssen R.A."/>
            <person name="Minamino N."/>
            <person name="Mizutani M."/>
            <person name="Mizutani M."/>
            <person name="Mochizuki N."/>
            <person name="Monte I."/>
            <person name="Mosher R."/>
            <person name="Nagasaki H."/>
            <person name="Nakagami H."/>
            <person name="Naramoto S."/>
            <person name="Nishitani K."/>
            <person name="Ohtani M."/>
            <person name="Okamoto T."/>
            <person name="Okumura M."/>
            <person name="Phillips J."/>
            <person name="Pollak B."/>
            <person name="Reinders A."/>
            <person name="Rovekamp M."/>
            <person name="Sano R."/>
            <person name="Sawa S."/>
            <person name="Schmid M.W."/>
            <person name="Shirakawa M."/>
            <person name="Solano R."/>
            <person name="Spunde A."/>
            <person name="Suetsugu N."/>
            <person name="Sugano S."/>
            <person name="Sugiyama A."/>
            <person name="Sun R."/>
            <person name="Suzuki Y."/>
            <person name="Takenaka M."/>
            <person name="Takezawa D."/>
            <person name="Tomogane H."/>
            <person name="Tsuzuki M."/>
            <person name="Ueda T."/>
            <person name="Umeda M."/>
            <person name="Ward J.M."/>
            <person name="Watanabe Y."/>
            <person name="Yazaki K."/>
            <person name="Yokoyama R."/>
            <person name="Yoshitake Y."/>
            <person name="Yotsui I."/>
            <person name="Zachgo S."/>
            <person name="Schmutz J."/>
        </authorList>
    </citation>
    <scope>NUCLEOTIDE SEQUENCE [LARGE SCALE GENOMIC DNA]</scope>
    <source>
        <strain evidence="3">Tak-1</strain>
    </source>
</reference>
<feature type="compositionally biased region" description="Low complexity" evidence="1">
    <location>
        <begin position="314"/>
        <end position="326"/>
    </location>
</feature>
<proteinExistence type="predicted"/>
<sequence>MQGQTGPSGPGSKGKTPADEGDHGGEDKEEVSGRGHQEEEKEKELSEEGGSKATFDPGQPSSSGGKREAERSVSDETRVGLKQVLVEQSLGDNVSSGSSEKRLQPIAPPARSLDEIWTSIVAAESNTDHRFGFRFSEGPSRLEMQRRAAAQAPIHQEPSIEVPPPAPVPKRRPTIRPRPRTSPKSESTYTKGESSQSSAFATGEDTTRESSQFTDQPGEKKVGQSRVEGEPRDGNSVQGVGDLPPGFGSMEIVNVDDDDPAECQEPSSSEQYDASKGKTVEFENPNISSQERSSRSEVETDLKPNKVGDEVVDSKTSSQDASSSSKDSNDSKEEIVAIDVTDAKIPPQEASSSTEDDNDSKTKAVATEVVDPKTSPQEASSSSKDDNTSKAKIPALEVLNPKTSSQYATTSHEESVSVSTGEASGSHQVSTGEASGSHQGNVQECPQVLVPPRVHRRLSNISEDYESLSLPGNISDDEIPAWRRKLIKVVSICCFCNTTNQP</sequence>
<dbReference type="AlphaFoldDB" id="A0A2R6X7T7"/>
<dbReference type="Gramene" id="Mp2g04710.1">
    <property type="protein sequence ID" value="Mp2g04710.1.cds1"/>
    <property type="gene ID" value="Mp2g04710"/>
</dbReference>
<feature type="compositionally biased region" description="Gly residues" evidence="1">
    <location>
        <begin position="1"/>
        <end position="12"/>
    </location>
</feature>
<feature type="compositionally biased region" description="Basic residues" evidence="1">
    <location>
        <begin position="169"/>
        <end position="181"/>
    </location>
</feature>
<protein>
    <submittedName>
        <fullName evidence="2">Uncharacterized protein</fullName>
    </submittedName>
</protein>
<evidence type="ECO:0000256" key="1">
    <source>
        <dbReference type="SAM" id="MobiDB-lite"/>
    </source>
</evidence>
<feature type="compositionally biased region" description="Polar residues" evidence="1">
    <location>
        <begin position="186"/>
        <end position="200"/>
    </location>
</feature>
<feature type="compositionally biased region" description="Basic and acidic residues" evidence="1">
    <location>
        <begin position="65"/>
        <end position="79"/>
    </location>
</feature>
<feature type="compositionally biased region" description="Basic and acidic residues" evidence="1">
    <location>
        <begin position="292"/>
        <end position="313"/>
    </location>
</feature>
<feature type="compositionally biased region" description="Polar residues" evidence="1">
    <location>
        <begin position="421"/>
        <end position="440"/>
    </location>
</feature>
<evidence type="ECO:0000313" key="2">
    <source>
        <dbReference type="EMBL" id="PTQ42158.1"/>
    </source>
</evidence>
<feature type="compositionally biased region" description="Basic and acidic residues" evidence="1">
    <location>
        <begin position="16"/>
        <end position="50"/>
    </location>
</feature>
<accession>A0A2R6X7T7</accession>
<feature type="compositionally biased region" description="Basic and acidic residues" evidence="1">
    <location>
        <begin position="217"/>
        <end position="233"/>
    </location>
</feature>
<evidence type="ECO:0000313" key="3">
    <source>
        <dbReference type="Proteomes" id="UP000244005"/>
    </source>
</evidence>
<gene>
    <name evidence="2" type="ORF">MARPO_0031s0126</name>
</gene>
<feature type="region of interest" description="Disordered" evidence="1">
    <location>
        <begin position="1"/>
        <end position="440"/>
    </location>
</feature>
<name>A0A2R6X7T7_MARPO</name>
<dbReference type="Proteomes" id="UP000244005">
    <property type="component" value="Unassembled WGS sequence"/>
</dbReference>
<dbReference type="EMBL" id="KZ772703">
    <property type="protein sequence ID" value="PTQ42158.1"/>
    <property type="molecule type" value="Genomic_DNA"/>
</dbReference>
<keyword evidence="3" id="KW-1185">Reference proteome</keyword>
<organism evidence="2 3">
    <name type="scientific">Marchantia polymorpha</name>
    <name type="common">Common liverwort</name>
    <name type="synonym">Marchantia aquatica</name>
    <dbReference type="NCBI Taxonomy" id="3197"/>
    <lineage>
        <taxon>Eukaryota</taxon>
        <taxon>Viridiplantae</taxon>
        <taxon>Streptophyta</taxon>
        <taxon>Embryophyta</taxon>
        <taxon>Marchantiophyta</taxon>
        <taxon>Marchantiopsida</taxon>
        <taxon>Marchantiidae</taxon>
        <taxon>Marchantiales</taxon>
        <taxon>Marchantiaceae</taxon>
        <taxon>Marchantia</taxon>
    </lineage>
</organism>